<gene>
    <name evidence="2" type="ORF">CEUTPL_LOCUS3227</name>
</gene>
<protein>
    <recommendedName>
        <fullName evidence="4">HTH psq-type domain-containing protein</fullName>
    </recommendedName>
</protein>
<evidence type="ECO:0000313" key="3">
    <source>
        <dbReference type="Proteomes" id="UP001152799"/>
    </source>
</evidence>
<proteinExistence type="predicted"/>
<evidence type="ECO:0000256" key="1">
    <source>
        <dbReference type="SAM" id="MobiDB-lite"/>
    </source>
</evidence>
<keyword evidence="3" id="KW-1185">Reference proteome</keyword>
<feature type="region of interest" description="Disordered" evidence="1">
    <location>
        <begin position="36"/>
        <end position="89"/>
    </location>
</feature>
<evidence type="ECO:0000313" key="2">
    <source>
        <dbReference type="EMBL" id="CAG9762548.1"/>
    </source>
</evidence>
<dbReference type="AlphaFoldDB" id="A0A9N9MH51"/>
<sequence>MRAAIRAVTTNELTQNEATRRYCVPVATLNHRIKCGKGENTEIEQEEPGKHTENEQDDPMEYNRREQHEPGEYNGREDKNPISMLKENK</sequence>
<accession>A0A9N9MH51</accession>
<dbReference type="Gene3D" id="1.10.10.60">
    <property type="entry name" value="Homeodomain-like"/>
    <property type="match status" value="1"/>
</dbReference>
<feature type="compositionally biased region" description="Basic and acidic residues" evidence="1">
    <location>
        <begin position="61"/>
        <end position="89"/>
    </location>
</feature>
<dbReference type="EMBL" id="OU892287">
    <property type="protein sequence ID" value="CAG9762548.1"/>
    <property type="molecule type" value="Genomic_DNA"/>
</dbReference>
<dbReference type="OrthoDB" id="6781983at2759"/>
<dbReference type="Proteomes" id="UP001152799">
    <property type="component" value="Chromosome 11"/>
</dbReference>
<evidence type="ECO:0008006" key="4">
    <source>
        <dbReference type="Google" id="ProtNLM"/>
    </source>
</evidence>
<name>A0A9N9MH51_9CUCU</name>
<organism evidence="2 3">
    <name type="scientific">Ceutorhynchus assimilis</name>
    <name type="common">cabbage seed weevil</name>
    <dbReference type="NCBI Taxonomy" id="467358"/>
    <lineage>
        <taxon>Eukaryota</taxon>
        <taxon>Metazoa</taxon>
        <taxon>Ecdysozoa</taxon>
        <taxon>Arthropoda</taxon>
        <taxon>Hexapoda</taxon>
        <taxon>Insecta</taxon>
        <taxon>Pterygota</taxon>
        <taxon>Neoptera</taxon>
        <taxon>Endopterygota</taxon>
        <taxon>Coleoptera</taxon>
        <taxon>Polyphaga</taxon>
        <taxon>Cucujiformia</taxon>
        <taxon>Curculionidae</taxon>
        <taxon>Ceutorhynchinae</taxon>
        <taxon>Ceutorhynchus</taxon>
    </lineage>
</organism>
<reference evidence="2" key="1">
    <citation type="submission" date="2022-01" db="EMBL/GenBank/DDBJ databases">
        <authorList>
            <person name="King R."/>
        </authorList>
    </citation>
    <scope>NUCLEOTIDE SEQUENCE</scope>
</reference>